<sequence length="243" mass="27323">MEIEQEPQQVLPNQHVHSQDLVQSTSLQHTPPVDPGAEHLFIHSTGTDIPSLSAPKELTPAGDRRRHSSYLQRTPTGDTGDIIHQHIAHLEAIHGDRVPLYNSLIQWIALSWTGLPHPFNVKIGFAGQVGNSGPHTLTPLGRRGQGLGHNHHMRDVDLLKPVGVPWFHRFQTNIMELEDTSWLLNDWERLMGSGADKPCRSWSLFKHQWSTDDLKVVRGLVPAGTKPRNEVDVVTVLFTLFEF</sequence>
<dbReference type="EMBL" id="JAJSOW010000102">
    <property type="protein sequence ID" value="KAI9177321.1"/>
    <property type="molecule type" value="Genomic_DNA"/>
</dbReference>
<feature type="region of interest" description="Disordered" evidence="1">
    <location>
        <begin position="45"/>
        <end position="78"/>
    </location>
</feature>
<evidence type="ECO:0000256" key="1">
    <source>
        <dbReference type="SAM" id="MobiDB-lite"/>
    </source>
</evidence>
<dbReference type="AlphaFoldDB" id="A0AAD5IVE8"/>
<accession>A0AAD5IVE8</accession>
<reference evidence="2" key="2">
    <citation type="submission" date="2023-02" db="EMBL/GenBank/DDBJ databases">
        <authorList>
            <person name="Swenson N.G."/>
            <person name="Wegrzyn J.L."/>
            <person name="Mcevoy S.L."/>
        </authorList>
    </citation>
    <scope>NUCLEOTIDE SEQUENCE</scope>
    <source>
        <strain evidence="2">91603</strain>
        <tissue evidence="2">Leaf</tissue>
    </source>
</reference>
<dbReference type="Proteomes" id="UP001064489">
    <property type="component" value="Chromosome 5"/>
</dbReference>
<gene>
    <name evidence="2" type="ORF">LWI28_013635</name>
</gene>
<protein>
    <submittedName>
        <fullName evidence="2">Uncharacterized protein</fullName>
    </submittedName>
</protein>
<reference evidence="2" key="1">
    <citation type="journal article" date="2022" name="Plant J.">
        <title>Strategies of tolerance reflected in two North American maple genomes.</title>
        <authorList>
            <person name="McEvoy S.L."/>
            <person name="Sezen U.U."/>
            <person name="Trouern-Trend A."/>
            <person name="McMahon S.M."/>
            <person name="Schaberg P.G."/>
            <person name="Yang J."/>
            <person name="Wegrzyn J.L."/>
            <person name="Swenson N.G."/>
        </authorList>
    </citation>
    <scope>NUCLEOTIDE SEQUENCE</scope>
    <source>
        <strain evidence="2">91603</strain>
    </source>
</reference>
<name>A0AAD5IVE8_ACENE</name>
<evidence type="ECO:0000313" key="3">
    <source>
        <dbReference type="Proteomes" id="UP001064489"/>
    </source>
</evidence>
<keyword evidence="3" id="KW-1185">Reference proteome</keyword>
<comment type="caution">
    <text evidence="2">The sequence shown here is derived from an EMBL/GenBank/DDBJ whole genome shotgun (WGS) entry which is preliminary data.</text>
</comment>
<proteinExistence type="predicted"/>
<evidence type="ECO:0000313" key="2">
    <source>
        <dbReference type="EMBL" id="KAI9177321.1"/>
    </source>
</evidence>
<organism evidence="2 3">
    <name type="scientific">Acer negundo</name>
    <name type="common">Box elder</name>
    <dbReference type="NCBI Taxonomy" id="4023"/>
    <lineage>
        <taxon>Eukaryota</taxon>
        <taxon>Viridiplantae</taxon>
        <taxon>Streptophyta</taxon>
        <taxon>Embryophyta</taxon>
        <taxon>Tracheophyta</taxon>
        <taxon>Spermatophyta</taxon>
        <taxon>Magnoliopsida</taxon>
        <taxon>eudicotyledons</taxon>
        <taxon>Gunneridae</taxon>
        <taxon>Pentapetalae</taxon>
        <taxon>rosids</taxon>
        <taxon>malvids</taxon>
        <taxon>Sapindales</taxon>
        <taxon>Sapindaceae</taxon>
        <taxon>Hippocastanoideae</taxon>
        <taxon>Acereae</taxon>
        <taxon>Acer</taxon>
    </lineage>
</organism>